<dbReference type="Proteomes" id="UP000019812">
    <property type="component" value="Unassembled WGS sequence"/>
</dbReference>
<sequence length="122" mass="13017">MKKYGGMIDFLRGSSSGLPRLIGGSAVTLVLGLCLANGASAGVVFEQSPVGGNDAFPSVSTERPPAIRGTRIRAAISRLRSAPTLRCRFLFPGRYRCCCPVSRRRAWSGRRAGTSLMRDPCG</sequence>
<proteinExistence type="predicted"/>
<dbReference type="AlphaFoldDB" id="A0A084XV04"/>
<dbReference type="EMBL" id="JDSS02000045">
    <property type="protein sequence ID" value="KFB66298.1"/>
    <property type="molecule type" value="Genomic_DNA"/>
</dbReference>
<name>A0A084XV04_9PROT</name>
<reference evidence="1 2" key="1">
    <citation type="submission" date="2014-07" db="EMBL/GenBank/DDBJ databases">
        <title>Expanding our view of genomic diversity in Candidatus Accumulibacter clades.</title>
        <authorList>
            <person name="Skennerton C.T."/>
            <person name="Barr J.J."/>
            <person name="Slater F.R."/>
            <person name="Bond P.L."/>
            <person name="Tyson G.W."/>
        </authorList>
    </citation>
    <scope>NUCLEOTIDE SEQUENCE [LARGE SCALE GENOMIC DNA]</scope>
    <source>
        <strain evidence="2">SK-01</strain>
    </source>
</reference>
<accession>A0A084XV04</accession>
<evidence type="ECO:0000313" key="2">
    <source>
        <dbReference type="Proteomes" id="UP000019812"/>
    </source>
</evidence>
<dbReference type="STRING" id="1457154.CAPSK01_004459"/>
<comment type="caution">
    <text evidence="1">The sequence shown here is derived from an EMBL/GenBank/DDBJ whole genome shotgun (WGS) entry which is preliminary data.</text>
</comment>
<gene>
    <name evidence="1" type="ORF">CAPSK01_004459</name>
</gene>
<organism evidence="1 2">
    <name type="scientific">Candidatus Accumulibacter vicinus</name>
    <dbReference type="NCBI Taxonomy" id="2954382"/>
    <lineage>
        <taxon>Bacteria</taxon>
        <taxon>Pseudomonadati</taxon>
        <taxon>Pseudomonadota</taxon>
        <taxon>Betaproteobacteria</taxon>
        <taxon>Candidatus Accumulibacter</taxon>
    </lineage>
</organism>
<protein>
    <submittedName>
        <fullName evidence="1">Uncharacterized protein</fullName>
    </submittedName>
</protein>
<evidence type="ECO:0000313" key="1">
    <source>
        <dbReference type="EMBL" id="KFB66298.1"/>
    </source>
</evidence>